<feature type="transmembrane region" description="Helical" evidence="1">
    <location>
        <begin position="83"/>
        <end position="106"/>
    </location>
</feature>
<feature type="transmembrane region" description="Helical" evidence="1">
    <location>
        <begin position="56"/>
        <end position="77"/>
    </location>
</feature>
<evidence type="ECO:0000256" key="1">
    <source>
        <dbReference type="SAM" id="Phobius"/>
    </source>
</evidence>
<keyword evidence="1" id="KW-1133">Transmembrane helix</keyword>
<name>A0A5J6VH49_9VIRU</name>
<sequence>MGGLSIIQFGWLNTASYSLGIILPTYVILCSINSINEEMFLLEEKGSICKYRCITSNINTLMSNIIIQVNCGFVLWVEFMMPAFISTMWLVQVIKITFLIICNYYAKESILQAFTTKDHFLPINARILK</sequence>
<keyword evidence="1" id="KW-0472">Membrane</keyword>
<accession>A0A5J6VH49</accession>
<feature type="transmembrane region" description="Helical" evidence="1">
    <location>
        <begin position="15"/>
        <end position="35"/>
    </location>
</feature>
<reference evidence="2" key="1">
    <citation type="journal article" date="2019" name="Philos. Trans. R. Soc. Lond., B, Biol. Sci.">
        <title>Targeted metagenomic recovery of four divergent viruses reveals shared and distinctive characteristics of giant viruses of marine eukaryotes.</title>
        <authorList>
            <person name="Needham D.M."/>
            <person name="Poirier C."/>
            <person name="Hehenberger E."/>
            <person name="Jimenez V."/>
            <person name="Swalwell J.E."/>
            <person name="Santoro A.E."/>
            <person name="Worden A.Z."/>
        </authorList>
    </citation>
    <scope>NUCLEOTIDE SEQUENCE</scope>
    <source>
        <strain evidence="2">OPacV-662</strain>
    </source>
</reference>
<protein>
    <submittedName>
        <fullName evidence="2">Uncharacterized protein</fullName>
    </submittedName>
</protein>
<keyword evidence="1" id="KW-0812">Transmembrane</keyword>
<dbReference type="EMBL" id="MN448266">
    <property type="protein sequence ID" value="QFG73592.1"/>
    <property type="molecule type" value="Genomic_DNA"/>
</dbReference>
<organism evidence="2">
    <name type="scientific">Megaviridae environmental sample</name>
    <dbReference type="NCBI Taxonomy" id="1737588"/>
    <lineage>
        <taxon>Viruses</taxon>
        <taxon>Varidnaviria</taxon>
        <taxon>Bamfordvirae</taxon>
        <taxon>Nucleocytoviricota</taxon>
        <taxon>Megaviricetes</taxon>
        <taxon>Imitervirales</taxon>
        <taxon>Mimiviridae</taxon>
        <taxon>environmental samples</taxon>
    </lineage>
</organism>
<proteinExistence type="predicted"/>
<evidence type="ECO:0000313" key="2">
    <source>
        <dbReference type="EMBL" id="QFG73592.1"/>
    </source>
</evidence>